<feature type="compositionally biased region" description="Basic and acidic residues" evidence="1">
    <location>
        <begin position="173"/>
        <end position="182"/>
    </location>
</feature>
<comment type="caution">
    <text evidence="2">The sequence shown here is derived from an EMBL/GenBank/DDBJ whole genome shotgun (WGS) entry which is preliminary data.</text>
</comment>
<dbReference type="EMBL" id="JAQIZZ010000002">
    <property type="protein sequence ID" value="KAJ5553728.1"/>
    <property type="molecule type" value="Genomic_DNA"/>
</dbReference>
<name>A0AAD6D4V8_9EURO</name>
<feature type="region of interest" description="Disordered" evidence="1">
    <location>
        <begin position="1"/>
        <end position="91"/>
    </location>
</feature>
<dbReference type="PANTHER" id="PTHR28527">
    <property type="entry name" value="MATING-TYPE SWITCHING PROTEIN SWI2-RELATED"/>
    <property type="match status" value="1"/>
</dbReference>
<feature type="region of interest" description="Disordered" evidence="1">
    <location>
        <begin position="173"/>
        <end position="203"/>
    </location>
</feature>
<proteinExistence type="predicted"/>
<dbReference type="Gene3D" id="6.10.140.1020">
    <property type="match status" value="1"/>
</dbReference>
<gene>
    <name evidence="2" type="ORF">N7494_003106</name>
</gene>
<feature type="compositionally biased region" description="Polar residues" evidence="1">
    <location>
        <begin position="187"/>
        <end position="198"/>
    </location>
</feature>
<reference evidence="2 3" key="1">
    <citation type="journal article" date="2023" name="IMA Fungus">
        <title>Comparative genomic study of the Penicillium genus elucidates a diverse pangenome and 15 lateral gene transfer events.</title>
        <authorList>
            <person name="Petersen C."/>
            <person name="Sorensen T."/>
            <person name="Nielsen M.R."/>
            <person name="Sondergaard T.E."/>
            <person name="Sorensen J.L."/>
            <person name="Fitzpatrick D.A."/>
            <person name="Frisvad J.C."/>
            <person name="Nielsen K.L."/>
        </authorList>
    </citation>
    <scope>NUCLEOTIDE SEQUENCE [LARGE SCALE GENOMIC DNA]</scope>
    <source>
        <strain evidence="2 3">IBT 35679</strain>
    </source>
</reference>
<keyword evidence="3" id="KW-1185">Reference proteome</keyword>
<organism evidence="2 3">
    <name type="scientific">Penicillium frequentans</name>
    <dbReference type="NCBI Taxonomy" id="3151616"/>
    <lineage>
        <taxon>Eukaryota</taxon>
        <taxon>Fungi</taxon>
        <taxon>Dikarya</taxon>
        <taxon>Ascomycota</taxon>
        <taxon>Pezizomycotina</taxon>
        <taxon>Eurotiomycetes</taxon>
        <taxon>Eurotiomycetidae</taxon>
        <taxon>Eurotiales</taxon>
        <taxon>Aspergillaceae</taxon>
        <taxon>Penicillium</taxon>
    </lineage>
</organism>
<evidence type="ECO:0000313" key="2">
    <source>
        <dbReference type="EMBL" id="KAJ5553728.1"/>
    </source>
</evidence>
<accession>A0AAD6D4V8</accession>
<dbReference type="Proteomes" id="UP001220324">
    <property type="component" value="Unassembled WGS sequence"/>
</dbReference>
<feature type="compositionally biased region" description="Basic residues" evidence="1">
    <location>
        <begin position="1"/>
        <end position="10"/>
    </location>
</feature>
<dbReference type="AlphaFoldDB" id="A0AAD6D4V8"/>
<evidence type="ECO:0000256" key="1">
    <source>
        <dbReference type="SAM" id="MobiDB-lite"/>
    </source>
</evidence>
<dbReference type="GO" id="GO:0006310">
    <property type="term" value="P:DNA recombination"/>
    <property type="evidence" value="ECO:0007669"/>
    <property type="project" value="TreeGrafter"/>
</dbReference>
<evidence type="ECO:0008006" key="4">
    <source>
        <dbReference type="Google" id="ProtNLM"/>
    </source>
</evidence>
<dbReference type="PANTHER" id="PTHR28527:SF1">
    <property type="entry name" value="SWI5-DEPENDENT RECOMBINATION DNA REPAIR PROTEIN 1"/>
    <property type="match status" value="1"/>
</dbReference>
<protein>
    <recommendedName>
        <fullName evidence="4">Swi5-dependent recombination DNA repair protein 1</fullName>
    </recommendedName>
</protein>
<evidence type="ECO:0000313" key="3">
    <source>
        <dbReference type="Proteomes" id="UP001220324"/>
    </source>
</evidence>
<feature type="compositionally biased region" description="Polar residues" evidence="1">
    <location>
        <begin position="31"/>
        <end position="58"/>
    </location>
</feature>
<feature type="compositionally biased region" description="Polar residues" evidence="1">
    <location>
        <begin position="78"/>
        <end position="90"/>
    </location>
</feature>
<sequence>MITTPRKRRRLDAAATLSRPFKSPLRRPISTEASLPTLTSDPATQNATQPASPVQTNHIQEKAATTPKVSPVVRRQIPGSTGLTTPTRSSADPELLDLQKQQLSLQSRITALRTDQDTIHQALRIESSNKDLELEALIIKWRRAGQDAAEEVFSNAQERVTRMGGIAAWMERSKRDTMRWDDEGPQAHTQKSDSSPQEKTPDEEFTMGFMLKTLNIEPKTIGYDPTMGKWISDM</sequence>